<proteinExistence type="predicted"/>
<name>A0A4Q1JJR1_9BACT</name>
<gene>
    <name evidence="1" type="ORF">EO244_12870</name>
</gene>
<dbReference type="Pfam" id="PF19775">
    <property type="entry name" value="DUF6261"/>
    <property type="match status" value="1"/>
</dbReference>
<sequence>MALIKKIRTNSRNGDISALLTLILKAFAKNDWSADTYLKPVIEKMRVVNMALIEALQRLRVYSQMAEKNRVRNMAIRDLFKLVEGYVHIPVAEMKEAAWVVENILKQYGLGMQYKDYAEESAEIASLLNDLSEPDVVTAIASLQGVAETITALEAAQKDFENVALQEAEGESAKKDLVSASNLKKETIAELNANLVDYLNTMARVKPGTYEAIAKTIAELIDKNNEWVKRRRKTDKVDSGMV</sequence>
<evidence type="ECO:0000313" key="1">
    <source>
        <dbReference type="EMBL" id="RXQ90990.1"/>
    </source>
</evidence>
<comment type="caution">
    <text evidence="1">The sequence shown here is derived from an EMBL/GenBank/DDBJ whole genome shotgun (WGS) entry which is preliminary data.</text>
</comment>
<dbReference type="AlphaFoldDB" id="A0A4Q1JJR1"/>
<protein>
    <submittedName>
        <fullName evidence="1">Uncharacterized protein</fullName>
    </submittedName>
</protein>
<accession>A0A4Q1JJR1</accession>
<keyword evidence="2" id="KW-1185">Reference proteome</keyword>
<dbReference type="EMBL" id="SAXA01000012">
    <property type="protein sequence ID" value="RXQ90990.1"/>
    <property type="molecule type" value="Genomic_DNA"/>
</dbReference>
<dbReference type="RefSeq" id="WP_129255091.1">
    <property type="nucleotide sequence ID" value="NZ_SAXA01000012.1"/>
</dbReference>
<evidence type="ECO:0000313" key="2">
    <source>
        <dbReference type="Proteomes" id="UP000289703"/>
    </source>
</evidence>
<dbReference type="OrthoDB" id="1123496at2"/>
<dbReference type="InterPro" id="IPR046228">
    <property type="entry name" value="DUF6261"/>
</dbReference>
<reference evidence="1 2" key="1">
    <citation type="submission" date="2019-01" db="EMBL/GenBank/DDBJ databases">
        <title>Ancylomarina salipaludis sp. nov., isolated from a salt marsh.</title>
        <authorList>
            <person name="Yoon J.-H."/>
        </authorList>
    </citation>
    <scope>NUCLEOTIDE SEQUENCE [LARGE SCALE GENOMIC DNA]</scope>
    <source>
        <strain evidence="1 2">SHSM-M15</strain>
    </source>
</reference>
<organism evidence="1 2">
    <name type="scientific">Ancylomarina salipaludis</name>
    <dbReference type="NCBI Taxonomy" id="2501299"/>
    <lineage>
        <taxon>Bacteria</taxon>
        <taxon>Pseudomonadati</taxon>
        <taxon>Bacteroidota</taxon>
        <taxon>Bacteroidia</taxon>
        <taxon>Marinilabiliales</taxon>
        <taxon>Marinifilaceae</taxon>
        <taxon>Ancylomarina</taxon>
    </lineage>
</organism>
<dbReference type="Proteomes" id="UP000289703">
    <property type="component" value="Unassembled WGS sequence"/>
</dbReference>